<keyword evidence="2" id="KW-1133">Transmembrane helix</keyword>
<dbReference type="RefSeq" id="XP_007604654.1">
    <property type="nucleotide sequence ID" value="XM_007604592.1"/>
</dbReference>
<evidence type="ECO:0000256" key="1">
    <source>
        <dbReference type="SAM" id="MobiDB-lite"/>
    </source>
</evidence>
<dbReference type="GeneID" id="19881919"/>
<evidence type="ECO:0000256" key="2">
    <source>
        <dbReference type="SAM" id="Phobius"/>
    </source>
</evidence>
<gene>
    <name evidence="3" type="ORF">VICG_01208</name>
</gene>
<keyword evidence="4" id="KW-1185">Reference proteome</keyword>
<reference evidence="4" key="1">
    <citation type="submission" date="2011-05" db="EMBL/GenBank/DDBJ databases">
        <title>The genome sequence of Vittaforma corneae strain ATCC 50505.</title>
        <authorList>
            <consortium name="The Broad Institute Genome Sequencing Platform"/>
            <person name="Cuomo C."/>
            <person name="Didier E."/>
            <person name="Bowers L."/>
            <person name="Young S.K."/>
            <person name="Zeng Q."/>
            <person name="Gargeya S."/>
            <person name="Fitzgerald M."/>
            <person name="Haas B."/>
            <person name="Abouelleil A."/>
            <person name="Alvarado L."/>
            <person name="Arachchi H.M."/>
            <person name="Berlin A."/>
            <person name="Chapman S.B."/>
            <person name="Gearin G."/>
            <person name="Goldberg J."/>
            <person name="Griggs A."/>
            <person name="Gujja S."/>
            <person name="Hansen M."/>
            <person name="Heiman D."/>
            <person name="Howarth C."/>
            <person name="Larimer J."/>
            <person name="Lui A."/>
            <person name="MacDonald P.J.P."/>
            <person name="McCowen C."/>
            <person name="Montmayeur A."/>
            <person name="Murphy C."/>
            <person name="Neiman D."/>
            <person name="Pearson M."/>
            <person name="Priest M."/>
            <person name="Roberts A."/>
            <person name="Saif S."/>
            <person name="Shea T."/>
            <person name="Sisk P."/>
            <person name="Stolte C."/>
            <person name="Sykes S."/>
            <person name="Wortman J."/>
            <person name="Nusbaum C."/>
            <person name="Birren B."/>
        </authorList>
    </citation>
    <scope>NUCLEOTIDE SEQUENCE [LARGE SCALE GENOMIC DNA]</scope>
    <source>
        <strain evidence="4">ATCC 50505</strain>
    </source>
</reference>
<dbReference type="InParanoid" id="L2GM52"/>
<feature type="region of interest" description="Disordered" evidence="1">
    <location>
        <begin position="90"/>
        <end position="121"/>
    </location>
</feature>
<dbReference type="AlphaFoldDB" id="L2GM52"/>
<keyword evidence="2" id="KW-0812">Transmembrane</keyword>
<keyword evidence="2" id="KW-0472">Membrane</keyword>
<feature type="transmembrane region" description="Helical" evidence="2">
    <location>
        <begin position="31"/>
        <end position="52"/>
    </location>
</feature>
<protein>
    <recommendedName>
        <fullName evidence="5">Plasmodium RESA N-terminal domain-containing protein</fullName>
    </recommendedName>
</protein>
<dbReference type="HOGENOM" id="CLU_837298_0_0_1"/>
<dbReference type="VEuPathDB" id="MicrosporidiaDB:VICG_01208"/>
<dbReference type="Proteomes" id="UP000011082">
    <property type="component" value="Unassembled WGS sequence"/>
</dbReference>
<organism evidence="3 4">
    <name type="scientific">Vittaforma corneae (strain ATCC 50505)</name>
    <name type="common">Microsporidian parasite</name>
    <name type="synonym">Nosema corneum</name>
    <dbReference type="NCBI Taxonomy" id="993615"/>
    <lineage>
        <taxon>Eukaryota</taxon>
        <taxon>Fungi</taxon>
        <taxon>Fungi incertae sedis</taxon>
        <taxon>Microsporidia</taxon>
        <taxon>Nosematidae</taxon>
        <taxon>Vittaforma</taxon>
    </lineage>
</organism>
<accession>L2GM52</accession>
<evidence type="ECO:0000313" key="3">
    <source>
        <dbReference type="EMBL" id="ELA41704.1"/>
    </source>
</evidence>
<name>L2GM52_VITCO</name>
<sequence>MENEKRKRTCCILANIRKSAEENKKRRNRKWIAMLLIFLLSFSGFVVCYYGLENKSDERIEMDQKYFKLRGCDKTQSDKKVDNVAELIKTMPEEKEEEKEQSLVNTPNETKQVTSKDSTNSALLENKSKPIGSQVLDEDLCLECSTSQTLHGENVHQEEQNIEHRTDLRGTKGKLRYLDRYFTFENFMADPVGSIKKLEHNNIFKMVSIPKILLIFIRRRLKTAENPVKNFFENYRYCNKRLSAYSKESIKRSFFEWVQTMKHKIENKEDRIECESKSFFDVALKTILKDYCKDLLMKIFVNNKKEKHKEQQKEVEKQIEVGTIERSRTTLK</sequence>
<evidence type="ECO:0000313" key="4">
    <source>
        <dbReference type="Proteomes" id="UP000011082"/>
    </source>
</evidence>
<proteinExistence type="predicted"/>
<evidence type="ECO:0008006" key="5">
    <source>
        <dbReference type="Google" id="ProtNLM"/>
    </source>
</evidence>
<dbReference type="EMBL" id="JH370139">
    <property type="protein sequence ID" value="ELA41704.1"/>
    <property type="molecule type" value="Genomic_DNA"/>
</dbReference>
<feature type="compositionally biased region" description="Polar residues" evidence="1">
    <location>
        <begin position="102"/>
        <end position="121"/>
    </location>
</feature>